<evidence type="ECO:0000313" key="1">
    <source>
        <dbReference type="EMBL" id="NIH81267.1"/>
    </source>
</evidence>
<comment type="caution">
    <text evidence="1">The sequence shown here is derived from an EMBL/GenBank/DDBJ whole genome shotgun (WGS) entry which is preliminary data.</text>
</comment>
<evidence type="ECO:0000313" key="2">
    <source>
        <dbReference type="Proteomes" id="UP000754495"/>
    </source>
</evidence>
<sequence>MDLVLAGYLSVPFADRQRLASDWLPGRFISVSECLTGVQHGPEF</sequence>
<proteinExistence type="predicted"/>
<dbReference type="RefSeq" id="WP_279589474.1">
    <property type="nucleotide sequence ID" value="NZ_JAANOU010000001.1"/>
</dbReference>
<dbReference type="EMBL" id="JAANOU010000001">
    <property type="protein sequence ID" value="NIH81267.1"/>
    <property type="molecule type" value="Genomic_DNA"/>
</dbReference>
<organism evidence="1 2">
    <name type="scientific">Amycolatopsis viridis</name>
    <dbReference type="NCBI Taxonomy" id="185678"/>
    <lineage>
        <taxon>Bacteria</taxon>
        <taxon>Bacillati</taxon>
        <taxon>Actinomycetota</taxon>
        <taxon>Actinomycetes</taxon>
        <taxon>Pseudonocardiales</taxon>
        <taxon>Pseudonocardiaceae</taxon>
        <taxon>Amycolatopsis</taxon>
    </lineage>
</organism>
<accession>A0ABX0SWC6</accession>
<gene>
    <name evidence="1" type="ORF">FHX46_003797</name>
</gene>
<reference evidence="1 2" key="1">
    <citation type="submission" date="2020-03" db="EMBL/GenBank/DDBJ databases">
        <title>Sequencing the genomes of 1000 actinobacteria strains.</title>
        <authorList>
            <person name="Klenk H.-P."/>
        </authorList>
    </citation>
    <scope>NUCLEOTIDE SEQUENCE [LARGE SCALE GENOMIC DNA]</scope>
    <source>
        <strain evidence="1 2">DSM 45668</strain>
    </source>
</reference>
<protein>
    <submittedName>
        <fullName evidence="1">Uncharacterized protein</fullName>
    </submittedName>
</protein>
<keyword evidence="2" id="KW-1185">Reference proteome</keyword>
<name>A0ABX0SWC6_9PSEU</name>
<dbReference type="Proteomes" id="UP000754495">
    <property type="component" value="Unassembled WGS sequence"/>
</dbReference>